<comment type="similarity">
    <text evidence="1">Belongs to the 4-hydroxybenzoyl-CoA thioesterase family.</text>
</comment>
<accession>A0A9D1SUI1</accession>
<dbReference type="PIRSF" id="PIRSF003230">
    <property type="entry name" value="YbgC"/>
    <property type="match status" value="1"/>
</dbReference>
<comment type="caution">
    <text evidence="3">The sequence shown here is derived from an EMBL/GenBank/DDBJ whole genome shotgun (WGS) entry which is preliminary data.</text>
</comment>
<dbReference type="CDD" id="cd00586">
    <property type="entry name" value="4HBT"/>
    <property type="match status" value="1"/>
</dbReference>
<dbReference type="PROSITE" id="PS01328">
    <property type="entry name" value="4HBCOA_THIOESTERASE"/>
    <property type="match status" value="1"/>
</dbReference>
<reference evidence="3" key="2">
    <citation type="journal article" date="2021" name="PeerJ">
        <title>Extensive microbial diversity within the chicken gut microbiome revealed by metagenomics and culture.</title>
        <authorList>
            <person name="Gilroy R."/>
            <person name="Ravi A."/>
            <person name="Getino M."/>
            <person name="Pursley I."/>
            <person name="Horton D.L."/>
            <person name="Alikhan N.F."/>
            <person name="Baker D."/>
            <person name="Gharbi K."/>
            <person name="Hall N."/>
            <person name="Watson M."/>
            <person name="Adriaenssens E.M."/>
            <person name="Foster-Nyarko E."/>
            <person name="Jarju S."/>
            <person name="Secka A."/>
            <person name="Antonio M."/>
            <person name="Oren A."/>
            <person name="Chaudhuri R.R."/>
            <person name="La Ragione R."/>
            <person name="Hildebrand F."/>
            <person name="Pallen M.J."/>
        </authorList>
    </citation>
    <scope>NUCLEOTIDE SEQUENCE</scope>
    <source>
        <strain evidence="3">ChiSjej4B22-8349</strain>
    </source>
</reference>
<sequence length="138" mass="16490">MWDYRRRVNYYETDRMGVVHHSNYLRLIEEARLAWIEQHVMRYSQIEKMGIIIPAISASGKFKEYLRFDDMFAVKVMPKKFNGARFSFTYQIFNVENDKLCYEGESEHCFVTDGSYKPISLKRKFPELCKAFEKAMKG</sequence>
<dbReference type="Proteomes" id="UP000824130">
    <property type="component" value="Unassembled WGS sequence"/>
</dbReference>
<evidence type="ECO:0000256" key="2">
    <source>
        <dbReference type="ARBA" id="ARBA00022801"/>
    </source>
</evidence>
<dbReference type="NCBIfam" id="TIGR00051">
    <property type="entry name" value="YbgC/FadM family acyl-CoA thioesterase"/>
    <property type="match status" value="1"/>
</dbReference>
<gene>
    <name evidence="3" type="ORF">IAD25_05835</name>
</gene>
<proteinExistence type="inferred from homology"/>
<dbReference type="GO" id="GO:0047617">
    <property type="term" value="F:fatty acyl-CoA hydrolase activity"/>
    <property type="evidence" value="ECO:0007669"/>
    <property type="project" value="TreeGrafter"/>
</dbReference>
<dbReference type="PANTHER" id="PTHR31793">
    <property type="entry name" value="4-HYDROXYBENZOYL-COA THIOESTERASE FAMILY MEMBER"/>
    <property type="match status" value="1"/>
</dbReference>
<evidence type="ECO:0000256" key="1">
    <source>
        <dbReference type="ARBA" id="ARBA00005953"/>
    </source>
</evidence>
<dbReference type="AlphaFoldDB" id="A0A9D1SUI1"/>
<dbReference type="EMBL" id="DVOB01000127">
    <property type="protein sequence ID" value="HIU96218.1"/>
    <property type="molecule type" value="Genomic_DNA"/>
</dbReference>
<dbReference type="PANTHER" id="PTHR31793:SF27">
    <property type="entry name" value="NOVEL THIOESTERASE SUPERFAMILY DOMAIN AND SAPOSIN A-TYPE DOMAIN CONTAINING PROTEIN (0610012H03RIK)"/>
    <property type="match status" value="1"/>
</dbReference>
<keyword evidence="2" id="KW-0378">Hydrolase</keyword>
<evidence type="ECO:0000313" key="4">
    <source>
        <dbReference type="Proteomes" id="UP000824130"/>
    </source>
</evidence>
<dbReference type="Pfam" id="PF13279">
    <property type="entry name" value="4HBT_2"/>
    <property type="match status" value="1"/>
</dbReference>
<protein>
    <submittedName>
        <fullName evidence="3">Acyl-CoA thioesterase</fullName>
    </submittedName>
</protein>
<dbReference type="InterPro" id="IPR008272">
    <property type="entry name" value="HB-CoA_thioesterase_AS"/>
</dbReference>
<name>A0A9D1SUI1_9FIRM</name>
<reference evidence="3" key="1">
    <citation type="submission" date="2020-10" db="EMBL/GenBank/DDBJ databases">
        <authorList>
            <person name="Gilroy R."/>
        </authorList>
    </citation>
    <scope>NUCLEOTIDE SEQUENCE</scope>
    <source>
        <strain evidence="3">ChiSjej4B22-8349</strain>
    </source>
</reference>
<dbReference type="InterPro" id="IPR050563">
    <property type="entry name" value="4-hydroxybenzoyl-CoA_TE"/>
</dbReference>
<evidence type="ECO:0000313" key="3">
    <source>
        <dbReference type="EMBL" id="HIU96218.1"/>
    </source>
</evidence>
<dbReference type="InterPro" id="IPR006684">
    <property type="entry name" value="YbgC/YbaW"/>
</dbReference>
<dbReference type="InterPro" id="IPR029069">
    <property type="entry name" value="HotDog_dom_sf"/>
</dbReference>
<dbReference type="Gene3D" id="3.10.129.10">
    <property type="entry name" value="Hotdog Thioesterase"/>
    <property type="match status" value="1"/>
</dbReference>
<organism evidence="3 4">
    <name type="scientific">Candidatus Allocopromorpha excrementipullorum</name>
    <dbReference type="NCBI Taxonomy" id="2840743"/>
    <lineage>
        <taxon>Bacteria</taxon>
        <taxon>Bacillati</taxon>
        <taxon>Bacillota</taxon>
        <taxon>Clostridia</taxon>
        <taxon>Eubacteriales</taxon>
        <taxon>Eubacteriaceae</taxon>
        <taxon>Eubacteriaceae incertae sedis</taxon>
        <taxon>Candidatus Allocopromorpha</taxon>
    </lineage>
</organism>
<dbReference type="SUPFAM" id="SSF54637">
    <property type="entry name" value="Thioesterase/thiol ester dehydrase-isomerase"/>
    <property type="match status" value="1"/>
</dbReference>